<gene>
    <name evidence="1" type="ORF">GCM10009768_29000</name>
</gene>
<evidence type="ECO:0000313" key="1">
    <source>
        <dbReference type="EMBL" id="GAA1798158.1"/>
    </source>
</evidence>
<dbReference type="Proteomes" id="UP001500851">
    <property type="component" value="Unassembled WGS sequence"/>
</dbReference>
<evidence type="ECO:0000313" key="2">
    <source>
        <dbReference type="Proteomes" id="UP001500851"/>
    </source>
</evidence>
<proteinExistence type="predicted"/>
<keyword evidence="2" id="KW-1185">Reference proteome</keyword>
<organism evidence="1 2">
    <name type="scientific">Leucobacter iarius</name>
    <dbReference type="NCBI Taxonomy" id="333963"/>
    <lineage>
        <taxon>Bacteria</taxon>
        <taxon>Bacillati</taxon>
        <taxon>Actinomycetota</taxon>
        <taxon>Actinomycetes</taxon>
        <taxon>Micrococcales</taxon>
        <taxon>Microbacteriaceae</taxon>
        <taxon>Leucobacter</taxon>
    </lineage>
</organism>
<comment type="caution">
    <text evidence="1">The sequence shown here is derived from an EMBL/GenBank/DDBJ whole genome shotgun (WGS) entry which is preliminary data.</text>
</comment>
<dbReference type="RefSeq" id="WP_046455729.1">
    <property type="nucleotide sequence ID" value="NZ_BAAAOB010000005.1"/>
</dbReference>
<name>A0ABP4Y493_9MICO</name>
<accession>A0ABP4Y493</accession>
<sequence length="132" mass="14209">MSVFDKILNSRFVDQYGPAFAPSFDFVDTSAEAQIELPNDPASVSAAVERVITEAGHQIVGVSDDRLAFAVVTKKTLLSWELATGIEITPTPQGSRLSIYLANLAGRPKALLDGPKNKKVAQKLAERIRAAV</sequence>
<dbReference type="EMBL" id="BAAAOB010000005">
    <property type="protein sequence ID" value="GAA1798158.1"/>
    <property type="molecule type" value="Genomic_DNA"/>
</dbReference>
<reference evidence="2" key="1">
    <citation type="journal article" date="2019" name="Int. J. Syst. Evol. Microbiol.">
        <title>The Global Catalogue of Microorganisms (GCM) 10K type strain sequencing project: providing services to taxonomists for standard genome sequencing and annotation.</title>
        <authorList>
            <consortium name="The Broad Institute Genomics Platform"/>
            <consortium name="The Broad Institute Genome Sequencing Center for Infectious Disease"/>
            <person name="Wu L."/>
            <person name="Ma J."/>
        </authorList>
    </citation>
    <scope>NUCLEOTIDE SEQUENCE [LARGE SCALE GENOMIC DNA]</scope>
    <source>
        <strain evidence="2">JCM 14736</strain>
    </source>
</reference>
<protein>
    <submittedName>
        <fullName evidence="1">Uncharacterized protein</fullName>
    </submittedName>
</protein>